<comment type="caution">
    <text evidence="1">The sequence shown here is derived from an EMBL/GenBank/DDBJ whole genome shotgun (WGS) entry which is preliminary data.</text>
</comment>
<sequence length="110" mass="12847">MVGVNHTFNKTINESEKAPQTTDHFVVIVGRTCENGQIYYPFWEVGTSKGKEGYKFKLESNNHLTCDKPYRKVPEPYVVTQIRRNIGLFKKKDGKEEIKKIRIENLKEEL</sequence>
<protein>
    <submittedName>
        <fullName evidence="1">Uncharacterized protein</fullName>
    </submittedName>
</protein>
<dbReference type="RefSeq" id="WP_208058914.1">
    <property type="nucleotide sequence ID" value="NZ_JAGDYP010000005.1"/>
</dbReference>
<name>A0ABS3PYS0_9FLAO</name>
<keyword evidence="2" id="KW-1185">Reference proteome</keyword>
<reference evidence="1 2" key="1">
    <citation type="submission" date="2021-03" db="EMBL/GenBank/DDBJ databases">
        <title>Isolation and description of Capnocytophaga bilenii sp. nov., a novel Capnocytophaga species, isolated from a gingivitis subject.</title>
        <authorList>
            <person name="Antezack A."/>
            <person name="Monnet-Corti V."/>
            <person name="La Scola B."/>
        </authorList>
    </citation>
    <scope>NUCLEOTIDE SEQUENCE [LARGE SCALE GENOMIC DNA]</scope>
    <source>
        <strain evidence="1 2">Marseille-Q4570</strain>
    </source>
</reference>
<dbReference type="Proteomes" id="UP000681610">
    <property type="component" value="Unassembled WGS sequence"/>
</dbReference>
<accession>A0ABS3PYS0</accession>
<proteinExistence type="predicted"/>
<evidence type="ECO:0000313" key="1">
    <source>
        <dbReference type="EMBL" id="MBO1884425.1"/>
    </source>
</evidence>
<gene>
    <name evidence="1" type="ORF">J4N46_08345</name>
</gene>
<organism evidence="1 2">
    <name type="scientific">Capnocytophaga bilenii</name>
    <dbReference type="NCBI Taxonomy" id="2819369"/>
    <lineage>
        <taxon>Bacteria</taxon>
        <taxon>Pseudomonadati</taxon>
        <taxon>Bacteroidota</taxon>
        <taxon>Flavobacteriia</taxon>
        <taxon>Flavobacteriales</taxon>
        <taxon>Flavobacteriaceae</taxon>
        <taxon>Capnocytophaga</taxon>
    </lineage>
</organism>
<evidence type="ECO:0000313" key="2">
    <source>
        <dbReference type="Proteomes" id="UP000681610"/>
    </source>
</evidence>
<dbReference type="EMBL" id="JAGDYP010000005">
    <property type="protein sequence ID" value="MBO1884425.1"/>
    <property type="molecule type" value="Genomic_DNA"/>
</dbReference>